<protein>
    <submittedName>
        <fullName evidence="1">Capsule biosynthesis protein CapB</fullName>
    </submittedName>
</protein>
<name>A0A2S9XH42_9BACT</name>
<reference evidence="1 2" key="1">
    <citation type="submission" date="2018-03" db="EMBL/GenBank/DDBJ databases">
        <title>Draft Genome Sequences of the Obligatory Marine Myxobacteria Enhygromyxa salina SWB005.</title>
        <authorList>
            <person name="Poehlein A."/>
            <person name="Moghaddam J.A."/>
            <person name="Harms H."/>
            <person name="Alanjari M."/>
            <person name="Koenig G.M."/>
            <person name="Daniel R."/>
            <person name="Schaeberle T.F."/>
        </authorList>
    </citation>
    <scope>NUCLEOTIDE SEQUENCE [LARGE SCALE GENOMIC DNA]</scope>
    <source>
        <strain evidence="1 2">SWB005</strain>
    </source>
</reference>
<dbReference type="EMBL" id="PVNK01000219">
    <property type="protein sequence ID" value="PRP92189.1"/>
    <property type="molecule type" value="Genomic_DNA"/>
</dbReference>
<dbReference type="PRINTS" id="PR01758">
    <property type="entry name" value="CAPSULEPROTB"/>
</dbReference>
<accession>A0A2S9XH42</accession>
<sequence>MFIHAAPLGPQVEIYTFRPYGKATIWEQRDLLQLAAGLRSEVFLWECMALNPEYVDILQRGWMRDDFATITNTYPDHEDIQGPAGIDVATVVGRFIPEGNPTISSELGFNPVLRDSAQDRGAELIEVGDHDGDLLPDDLLGLFPYSEHPRNIALVAELARQLGIDDELAIVTMADYVYPDLGVLKFYPEVQVRGRTLSFVNGCSANERAGFLNNWRRTGCVELAAAADPARAVITVVNNRDDRVSRSEVFSRILVNDVAVDAHVLIGTNLAGLQIFLDRALDAFASEQELVDAEALAQGGAGLTRARKRLAALLKRVRAPVEGWWEQLATILSMGLGALGRRFDPEGSEAAKIRAHVEELRGAEGSHEFETVVAKLASDATLNQALREAHDHSVEDAELIHPHEVGRAADYDELLSHTRDRIARMVIAGRLAAKLESVLEARDAAALASLTAELSKAWVGLFRAQLIVVWDAGATGDQIIDQCARAVPPGAHVTIMGTQNIKGTGLDFIYRWQALDAVHAGLKQLASEDEQTRLDALRSLDAHSDFGFTDTGMLVARLPEFTAGTAQEASLRHALRDKASAIHKQKLAKLDSGASGAAAKGGKFWTWVEGWIDFIDGAVRYRQSRQLVQDLIDFRVSHNKMAVEMRGIYARAKGGWLGKALATKLGVGGKKA</sequence>
<evidence type="ECO:0000313" key="1">
    <source>
        <dbReference type="EMBL" id="PRP92189.1"/>
    </source>
</evidence>
<evidence type="ECO:0000313" key="2">
    <source>
        <dbReference type="Proteomes" id="UP000237968"/>
    </source>
</evidence>
<dbReference type="GO" id="GO:0045227">
    <property type="term" value="P:capsule polysaccharide biosynthetic process"/>
    <property type="evidence" value="ECO:0007669"/>
    <property type="project" value="InterPro"/>
</dbReference>
<comment type="caution">
    <text evidence="1">The sequence shown here is derived from an EMBL/GenBank/DDBJ whole genome shotgun (WGS) entry which is preliminary data.</text>
</comment>
<keyword evidence="2" id="KW-1185">Reference proteome</keyword>
<dbReference type="Proteomes" id="UP000237968">
    <property type="component" value="Unassembled WGS sequence"/>
</dbReference>
<organism evidence="1 2">
    <name type="scientific">Enhygromyxa salina</name>
    <dbReference type="NCBI Taxonomy" id="215803"/>
    <lineage>
        <taxon>Bacteria</taxon>
        <taxon>Pseudomonadati</taxon>
        <taxon>Myxococcota</taxon>
        <taxon>Polyangia</taxon>
        <taxon>Nannocystales</taxon>
        <taxon>Nannocystaceae</taxon>
        <taxon>Enhygromyxa</taxon>
    </lineage>
</organism>
<dbReference type="GO" id="GO:0016020">
    <property type="term" value="C:membrane"/>
    <property type="evidence" value="ECO:0007669"/>
    <property type="project" value="InterPro"/>
</dbReference>
<dbReference type="InterPro" id="IPR008337">
    <property type="entry name" value="Capsule_biosynth_CapB"/>
</dbReference>
<gene>
    <name evidence="1" type="primary">capB</name>
    <name evidence="1" type="ORF">ENSA5_50370</name>
</gene>
<proteinExistence type="predicted"/>
<dbReference type="AlphaFoldDB" id="A0A2S9XH42"/>